<dbReference type="RefSeq" id="WP_011514109.1">
    <property type="nucleotide sequence ID" value="NC_007969.1"/>
</dbReference>
<accession>Q1Q9T7</accession>
<gene>
    <name evidence="1" type="ordered locus">Pcryo_1789</name>
</gene>
<evidence type="ECO:0000313" key="2">
    <source>
        <dbReference type="Proteomes" id="UP000002425"/>
    </source>
</evidence>
<sequence>MAQFSENPPVQAMSLAVLGMPVGSPSIEYQDKFEPYQIMQRNKDSIT</sequence>
<proteinExistence type="predicted"/>
<organism evidence="1 2">
    <name type="scientific">Psychrobacter cryohalolentis (strain ATCC BAA-1226 / DSM 17306 / VKM B-2378 / K5)</name>
    <dbReference type="NCBI Taxonomy" id="335284"/>
    <lineage>
        <taxon>Bacteria</taxon>
        <taxon>Pseudomonadati</taxon>
        <taxon>Pseudomonadota</taxon>
        <taxon>Gammaproteobacteria</taxon>
        <taxon>Moraxellales</taxon>
        <taxon>Moraxellaceae</taxon>
        <taxon>Psychrobacter</taxon>
    </lineage>
</organism>
<dbReference type="eggNOG" id="COG3019">
    <property type="taxonomic scope" value="Bacteria"/>
</dbReference>
<keyword evidence="2" id="KW-1185">Reference proteome</keyword>
<dbReference type="HOGENOM" id="CLU_3172379_0_0_6"/>
<name>Q1Q9T7_PSYCK</name>
<dbReference type="KEGG" id="pcr:Pcryo_1789"/>
<reference evidence="1" key="1">
    <citation type="submission" date="2006-03" db="EMBL/GenBank/DDBJ databases">
        <title>Complete sequence of chromosome of Psychrobacter cryohalolentis K5.</title>
        <authorList>
            <consortium name="US DOE Joint Genome Institute"/>
            <person name="Copeland A."/>
            <person name="Lucas S."/>
            <person name="Lapidus A."/>
            <person name="Barry K."/>
            <person name="Detter J.C."/>
            <person name="Glavina del Rio T."/>
            <person name="Hammon N."/>
            <person name="Israni S."/>
            <person name="Dalin E."/>
            <person name="Tice H."/>
            <person name="Pitluck S."/>
            <person name="Brettin T."/>
            <person name="Bruce D."/>
            <person name="Han C."/>
            <person name="Tapia R."/>
            <person name="Sims D.R."/>
            <person name="Gilna P."/>
            <person name="Schmutz J."/>
            <person name="Larimer F."/>
            <person name="Land M."/>
            <person name="Hauser L."/>
            <person name="Kyrpides N."/>
            <person name="Kim E."/>
            <person name="Richardson P."/>
        </authorList>
    </citation>
    <scope>NUCLEOTIDE SEQUENCE</scope>
    <source>
        <strain evidence="1">K5</strain>
    </source>
</reference>
<dbReference type="Proteomes" id="UP000002425">
    <property type="component" value="Chromosome"/>
</dbReference>
<dbReference type="EMBL" id="CP000323">
    <property type="protein sequence ID" value="ABE75566.1"/>
    <property type="molecule type" value="Genomic_DNA"/>
</dbReference>
<evidence type="ECO:0000313" key="1">
    <source>
        <dbReference type="EMBL" id="ABE75566.1"/>
    </source>
</evidence>
<protein>
    <submittedName>
        <fullName evidence="1">Uncharacterized protein</fullName>
    </submittedName>
</protein>
<dbReference type="AlphaFoldDB" id="Q1Q9T7"/>